<dbReference type="SUPFAM" id="SSF51735">
    <property type="entry name" value="NAD(P)-binding Rossmann-fold domains"/>
    <property type="match status" value="1"/>
</dbReference>
<dbReference type="InterPro" id="IPR050259">
    <property type="entry name" value="SDR"/>
</dbReference>
<dbReference type="STRING" id="386301.SAMN05216282_11860"/>
<evidence type="ECO:0000256" key="2">
    <source>
        <dbReference type="ARBA" id="ARBA00023002"/>
    </source>
</evidence>
<dbReference type="PANTHER" id="PTHR42879:SF2">
    <property type="entry name" value="3-OXOACYL-[ACYL-CARRIER-PROTEIN] REDUCTASE FABG"/>
    <property type="match status" value="1"/>
</dbReference>
<protein>
    <submittedName>
        <fullName evidence="3">NAD(P)-dependent dehydrogenase, short-chain alcohol dehydrogenase family</fullName>
    </submittedName>
</protein>
<keyword evidence="4" id="KW-1185">Reference proteome</keyword>
<accession>A0A1G9FXD2</accession>
<dbReference type="GO" id="GO:0032787">
    <property type="term" value="P:monocarboxylic acid metabolic process"/>
    <property type="evidence" value="ECO:0007669"/>
    <property type="project" value="UniProtKB-ARBA"/>
</dbReference>
<keyword evidence="2" id="KW-0560">Oxidoreductase</keyword>
<dbReference type="PRINTS" id="PR00081">
    <property type="entry name" value="GDHRDH"/>
</dbReference>
<dbReference type="PRINTS" id="PR00080">
    <property type="entry name" value="SDRFAMILY"/>
</dbReference>
<sequence>MPENPGHSYPDLEGKVVLVTGAAQGMGAAHARRLSASGATVAVNDREASAELAALAAELSGLAVPGDVSDPDQVRALVQRVEQELGPVDVLVANHAFMTMGPFLDADPEDWWKVIDTNLGGTFHLVQAVLPGMRRRGAGRIVVISSEWGVTGWPDATAYSASKAGLISLVKTLGRELAPEGIIVNAVAPGVTDTPQLEVDAGSAGISLDEMRAVYAGSIPLGRIGTSPEIAAAVALLCDFRLSAIIGQVVQVNGGSTRGRA</sequence>
<dbReference type="EMBL" id="FNFU01000018">
    <property type="protein sequence ID" value="SDK93008.1"/>
    <property type="molecule type" value="Genomic_DNA"/>
</dbReference>
<dbReference type="PROSITE" id="PS00061">
    <property type="entry name" value="ADH_SHORT"/>
    <property type="match status" value="1"/>
</dbReference>
<dbReference type="RefSeq" id="WP_092324513.1">
    <property type="nucleotide sequence ID" value="NZ_FNFU01000018.1"/>
</dbReference>
<dbReference type="GO" id="GO:0016491">
    <property type="term" value="F:oxidoreductase activity"/>
    <property type="evidence" value="ECO:0007669"/>
    <property type="project" value="UniProtKB-KW"/>
</dbReference>
<organism evidence="3 4">
    <name type="scientific">Cryobacterium psychrotolerans</name>
    <dbReference type="NCBI Taxonomy" id="386301"/>
    <lineage>
        <taxon>Bacteria</taxon>
        <taxon>Bacillati</taxon>
        <taxon>Actinomycetota</taxon>
        <taxon>Actinomycetes</taxon>
        <taxon>Micrococcales</taxon>
        <taxon>Microbacteriaceae</taxon>
        <taxon>Cryobacterium</taxon>
    </lineage>
</organism>
<dbReference type="Pfam" id="PF13561">
    <property type="entry name" value="adh_short_C2"/>
    <property type="match status" value="1"/>
</dbReference>
<dbReference type="OrthoDB" id="4350228at2"/>
<dbReference type="InterPro" id="IPR036291">
    <property type="entry name" value="NAD(P)-bd_dom_sf"/>
</dbReference>
<dbReference type="InterPro" id="IPR002347">
    <property type="entry name" value="SDR_fam"/>
</dbReference>
<name>A0A1G9FXD2_9MICO</name>
<comment type="similarity">
    <text evidence="1">Belongs to the short-chain dehydrogenases/reductases (SDR) family.</text>
</comment>
<dbReference type="InterPro" id="IPR020904">
    <property type="entry name" value="Sc_DH/Rdtase_CS"/>
</dbReference>
<dbReference type="AlphaFoldDB" id="A0A1G9FXD2"/>
<reference evidence="3 4" key="1">
    <citation type="submission" date="2016-10" db="EMBL/GenBank/DDBJ databases">
        <authorList>
            <person name="de Groot N.N."/>
        </authorList>
    </citation>
    <scope>NUCLEOTIDE SEQUENCE [LARGE SCALE GENOMIC DNA]</scope>
    <source>
        <strain evidence="3 4">CGMCC 1.5382</strain>
    </source>
</reference>
<evidence type="ECO:0000256" key="1">
    <source>
        <dbReference type="ARBA" id="ARBA00006484"/>
    </source>
</evidence>
<evidence type="ECO:0000313" key="4">
    <source>
        <dbReference type="Proteomes" id="UP000198701"/>
    </source>
</evidence>
<proteinExistence type="inferred from homology"/>
<evidence type="ECO:0000313" key="3">
    <source>
        <dbReference type="EMBL" id="SDK93008.1"/>
    </source>
</evidence>
<dbReference type="Gene3D" id="3.40.50.720">
    <property type="entry name" value="NAD(P)-binding Rossmann-like Domain"/>
    <property type="match status" value="1"/>
</dbReference>
<gene>
    <name evidence="3" type="ORF">SAMN05216282_11860</name>
</gene>
<dbReference type="PANTHER" id="PTHR42879">
    <property type="entry name" value="3-OXOACYL-(ACYL-CARRIER-PROTEIN) REDUCTASE"/>
    <property type="match status" value="1"/>
</dbReference>
<dbReference type="FunFam" id="3.40.50.720:FF:000084">
    <property type="entry name" value="Short-chain dehydrogenase reductase"/>
    <property type="match status" value="1"/>
</dbReference>
<dbReference type="Proteomes" id="UP000198701">
    <property type="component" value="Unassembled WGS sequence"/>
</dbReference>